<dbReference type="AlphaFoldDB" id="A0AAE3ARV7"/>
<evidence type="ECO:0000256" key="4">
    <source>
        <dbReference type="ARBA" id="ARBA00013208"/>
    </source>
</evidence>
<reference evidence="11 12" key="1">
    <citation type="submission" date="2021-10" db="EMBL/GenBank/DDBJ databases">
        <title>Anaerobic single-cell dispensing facilitates the cultivation of human gut bacteria.</title>
        <authorList>
            <person name="Afrizal A."/>
        </authorList>
    </citation>
    <scope>NUCLEOTIDE SEQUENCE [LARGE SCALE GENOMIC DNA]</scope>
    <source>
        <strain evidence="11 12">CLA-AA-H244</strain>
    </source>
</reference>
<dbReference type="PROSITE" id="PS00501">
    <property type="entry name" value="SPASE_I_1"/>
    <property type="match status" value="1"/>
</dbReference>
<feature type="active site" evidence="7">
    <location>
        <position position="41"/>
    </location>
</feature>
<evidence type="ECO:0000256" key="3">
    <source>
        <dbReference type="ARBA" id="ARBA00009370"/>
    </source>
</evidence>
<comment type="catalytic activity">
    <reaction evidence="1 8">
        <text>Cleavage of hydrophobic, N-terminal signal or leader sequences from secreted and periplasmic proteins.</text>
        <dbReference type="EC" id="3.4.21.89"/>
    </reaction>
</comment>
<dbReference type="PANTHER" id="PTHR43390">
    <property type="entry name" value="SIGNAL PEPTIDASE I"/>
    <property type="match status" value="1"/>
</dbReference>
<dbReference type="NCBIfam" id="TIGR02227">
    <property type="entry name" value="sigpep_I_bact"/>
    <property type="match status" value="1"/>
</dbReference>
<comment type="similarity">
    <text evidence="3 9">Belongs to the peptidase S26 family.</text>
</comment>
<keyword evidence="8" id="KW-1133">Transmembrane helix</keyword>
<dbReference type="GO" id="GO:0005886">
    <property type="term" value="C:plasma membrane"/>
    <property type="evidence" value="ECO:0007669"/>
    <property type="project" value="UniProtKB-SubCell"/>
</dbReference>
<evidence type="ECO:0000256" key="7">
    <source>
        <dbReference type="PIRSR" id="PIRSR600223-1"/>
    </source>
</evidence>
<dbReference type="RefSeq" id="WP_021916004.1">
    <property type="nucleotide sequence ID" value="NZ_JAJEQF010000004.1"/>
</dbReference>
<dbReference type="Proteomes" id="UP001199355">
    <property type="component" value="Unassembled WGS sequence"/>
</dbReference>
<dbReference type="InterPro" id="IPR036286">
    <property type="entry name" value="LexA/Signal_pep-like_sf"/>
</dbReference>
<keyword evidence="8" id="KW-0472">Membrane</keyword>
<evidence type="ECO:0000256" key="9">
    <source>
        <dbReference type="RuleBase" id="RU362042"/>
    </source>
</evidence>
<dbReference type="PROSITE" id="PS00760">
    <property type="entry name" value="SPASE_I_2"/>
    <property type="match status" value="1"/>
</dbReference>
<dbReference type="Gene3D" id="2.10.109.10">
    <property type="entry name" value="Umud Fragment, subunit A"/>
    <property type="match status" value="1"/>
</dbReference>
<dbReference type="InterPro" id="IPR000223">
    <property type="entry name" value="Pept_S26A_signal_pept_1"/>
</dbReference>
<dbReference type="InterPro" id="IPR019758">
    <property type="entry name" value="Pept_S26A_signal_pept_1_CS"/>
</dbReference>
<dbReference type="EMBL" id="JAJEQF010000004">
    <property type="protein sequence ID" value="MCC2166664.1"/>
    <property type="molecule type" value="Genomic_DNA"/>
</dbReference>
<proteinExistence type="inferred from homology"/>
<evidence type="ECO:0000256" key="8">
    <source>
        <dbReference type="RuleBase" id="RU003993"/>
    </source>
</evidence>
<protein>
    <recommendedName>
        <fullName evidence="4 8">Signal peptidase I</fullName>
        <ecNumber evidence="4 8">3.4.21.89</ecNumber>
    </recommendedName>
</protein>
<dbReference type="InterPro" id="IPR019533">
    <property type="entry name" value="Peptidase_S26"/>
</dbReference>
<feature type="transmembrane region" description="Helical" evidence="8">
    <location>
        <begin position="12"/>
        <end position="32"/>
    </location>
</feature>
<dbReference type="GO" id="GO:0004252">
    <property type="term" value="F:serine-type endopeptidase activity"/>
    <property type="evidence" value="ECO:0007669"/>
    <property type="project" value="InterPro"/>
</dbReference>
<feature type="active site" evidence="7">
    <location>
        <position position="84"/>
    </location>
</feature>
<dbReference type="EC" id="3.4.21.89" evidence="4 8"/>
<dbReference type="PRINTS" id="PR00727">
    <property type="entry name" value="LEADERPTASE"/>
</dbReference>
<keyword evidence="12" id="KW-1185">Reference proteome</keyword>
<dbReference type="PANTHER" id="PTHR43390:SF1">
    <property type="entry name" value="CHLOROPLAST PROCESSING PEPTIDASE"/>
    <property type="match status" value="1"/>
</dbReference>
<keyword evidence="6 8" id="KW-0378">Hydrolase</keyword>
<comment type="subcellular location">
    <subcellularLocation>
        <location evidence="2">Cell membrane</location>
        <topology evidence="2">Single-pass type II membrane protein</topology>
    </subcellularLocation>
    <subcellularLocation>
        <location evidence="9">Membrane</location>
        <topology evidence="9">Single-pass type II membrane protein</topology>
    </subcellularLocation>
</comment>
<dbReference type="InterPro" id="IPR019757">
    <property type="entry name" value="Pept_S26A_signal_pept_1_Lys-AS"/>
</dbReference>
<evidence type="ECO:0000313" key="12">
    <source>
        <dbReference type="Proteomes" id="UP001199355"/>
    </source>
</evidence>
<evidence type="ECO:0000256" key="5">
    <source>
        <dbReference type="ARBA" id="ARBA00022670"/>
    </source>
</evidence>
<evidence type="ECO:0000256" key="1">
    <source>
        <dbReference type="ARBA" id="ARBA00000677"/>
    </source>
</evidence>
<feature type="domain" description="Peptidase S26" evidence="10">
    <location>
        <begin position="13"/>
        <end position="170"/>
    </location>
</feature>
<dbReference type="GO" id="GO:0009003">
    <property type="term" value="F:signal peptidase activity"/>
    <property type="evidence" value="ECO:0007669"/>
    <property type="project" value="UniProtKB-EC"/>
</dbReference>
<dbReference type="GO" id="GO:0006465">
    <property type="term" value="P:signal peptide processing"/>
    <property type="evidence" value="ECO:0007669"/>
    <property type="project" value="InterPro"/>
</dbReference>
<gene>
    <name evidence="11" type="primary">lepB</name>
    <name evidence="11" type="ORF">LKD45_02925</name>
</gene>
<dbReference type="SUPFAM" id="SSF51306">
    <property type="entry name" value="LexA/Signal peptidase"/>
    <property type="match status" value="1"/>
</dbReference>
<dbReference type="PROSITE" id="PS00761">
    <property type="entry name" value="SPASE_I_3"/>
    <property type="match status" value="1"/>
</dbReference>
<dbReference type="InterPro" id="IPR019756">
    <property type="entry name" value="Pept_S26A_signal_pept_1_Ser-AS"/>
</dbReference>
<keyword evidence="8" id="KW-0812">Transmembrane</keyword>
<keyword evidence="5 8" id="KW-0645">Protease</keyword>
<dbReference type="Pfam" id="PF10502">
    <property type="entry name" value="Peptidase_S26"/>
    <property type="match status" value="1"/>
</dbReference>
<evidence type="ECO:0000256" key="2">
    <source>
        <dbReference type="ARBA" id="ARBA00004401"/>
    </source>
</evidence>
<name>A0AAE3ARV7_9FIRM</name>
<evidence type="ECO:0000313" key="11">
    <source>
        <dbReference type="EMBL" id="MCC2166664.1"/>
    </source>
</evidence>
<sequence>MSGKAILKEIGSTLLYIVVVLGITWLVITFVGQRTEVNGSSMEPTLSNNDNLIVDKISYRFKDPQRFDIIVFPFQYDENVYYIKRIIGLPGETVQIGTDGTIYIDGQVLEEGYGKEVMLSPGRAGEPITLGEDEYFVLGDNRNNSSDSREPSVGNIHRDQIIGKAWVRIWPFHKFGVLKHQ</sequence>
<accession>A0AAE3ARV7</accession>
<organism evidence="11 12">
    <name type="scientific">Gallintestinimicrobium propionicum</name>
    <dbReference type="NCBI Taxonomy" id="2981770"/>
    <lineage>
        <taxon>Bacteria</taxon>
        <taxon>Bacillati</taxon>
        <taxon>Bacillota</taxon>
        <taxon>Clostridia</taxon>
        <taxon>Lachnospirales</taxon>
        <taxon>Lachnospiraceae</taxon>
        <taxon>Gallintestinimicrobium</taxon>
    </lineage>
</organism>
<evidence type="ECO:0000256" key="6">
    <source>
        <dbReference type="ARBA" id="ARBA00022801"/>
    </source>
</evidence>
<dbReference type="CDD" id="cd06530">
    <property type="entry name" value="S26_SPase_I"/>
    <property type="match status" value="1"/>
</dbReference>
<comment type="caution">
    <text evidence="11">The sequence shown here is derived from an EMBL/GenBank/DDBJ whole genome shotgun (WGS) entry which is preliminary data.</text>
</comment>
<evidence type="ECO:0000259" key="10">
    <source>
        <dbReference type="Pfam" id="PF10502"/>
    </source>
</evidence>